<dbReference type="InterPro" id="IPR035940">
    <property type="entry name" value="CAP_sf"/>
</dbReference>
<dbReference type="OrthoDB" id="337038at2759"/>
<dbReference type="InterPro" id="IPR034113">
    <property type="entry name" value="SCP_GAPR1-like"/>
</dbReference>
<dbReference type="Proteomes" id="UP000663834">
    <property type="component" value="Unassembled WGS sequence"/>
</dbReference>
<dbReference type="InterPro" id="IPR014044">
    <property type="entry name" value="CAP_dom"/>
</dbReference>
<dbReference type="Gene3D" id="3.40.33.10">
    <property type="entry name" value="CAP"/>
    <property type="match status" value="1"/>
</dbReference>
<dbReference type="EMBL" id="CAJNOW010019713">
    <property type="protein sequence ID" value="CAF1674638.1"/>
    <property type="molecule type" value="Genomic_DNA"/>
</dbReference>
<dbReference type="PANTHER" id="PTHR10334">
    <property type="entry name" value="CYSTEINE-RICH SECRETORY PROTEIN-RELATED"/>
    <property type="match status" value="1"/>
</dbReference>
<dbReference type="InterPro" id="IPR001283">
    <property type="entry name" value="CRISP-related"/>
</dbReference>
<dbReference type="FunFam" id="3.40.33.10:FF:000010">
    <property type="entry name" value="Predicted protein"/>
    <property type="match status" value="1"/>
</dbReference>
<comment type="caution">
    <text evidence="3">The sequence shown here is derived from an EMBL/GenBank/DDBJ whole genome shotgun (WGS) entry which is preliminary data.</text>
</comment>
<feature type="region of interest" description="Disordered" evidence="1">
    <location>
        <begin position="42"/>
        <end position="132"/>
    </location>
</feature>
<dbReference type="PROSITE" id="PS01009">
    <property type="entry name" value="CRISP_1"/>
    <property type="match status" value="1"/>
</dbReference>
<dbReference type="InterPro" id="IPR018244">
    <property type="entry name" value="Allrgn_V5/Tpx1_CS"/>
</dbReference>
<dbReference type="AlphaFoldDB" id="A0A816GG54"/>
<evidence type="ECO:0000313" key="5">
    <source>
        <dbReference type="Proteomes" id="UP000663834"/>
    </source>
</evidence>
<dbReference type="Pfam" id="PF00188">
    <property type="entry name" value="CAP"/>
    <property type="match status" value="1"/>
</dbReference>
<dbReference type="PRINTS" id="PR00837">
    <property type="entry name" value="V5TPXLIKE"/>
</dbReference>
<dbReference type="CDD" id="cd05382">
    <property type="entry name" value="CAP_GAPR1-like"/>
    <property type="match status" value="1"/>
</dbReference>
<evidence type="ECO:0000313" key="4">
    <source>
        <dbReference type="EMBL" id="CAF4174601.1"/>
    </source>
</evidence>
<protein>
    <recommendedName>
        <fullName evidence="2">SCP domain-containing protein</fullName>
    </recommendedName>
</protein>
<reference evidence="3" key="1">
    <citation type="submission" date="2021-02" db="EMBL/GenBank/DDBJ databases">
        <authorList>
            <person name="Nowell W R."/>
        </authorList>
    </citation>
    <scope>NUCLEOTIDE SEQUENCE</scope>
</reference>
<evidence type="ECO:0000259" key="2">
    <source>
        <dbReference type="SMART" id="SM00198"/>
    </source>
</evidence>
<sequence>MASSTIHVLVMTTIFISHQSLYVNSDSIQLLSTTFDANRTTGTTRSVTTESTQPTTSTARPAITESTRSTTTSTARSSTVESTRSTTTSTARSLTLESTRSTTTSTARPVTTESTRSTTTSTARSSTAETTRPMTTIGRTVTTTSVGSTRVTTMTPSIVTTVTTQLIRTTTNITGTVTPSVSEFNTFQRQALTEMNLYRTYHCAQNVILNATLNSIAQNYSEKLAATNTFVHSGNGYGENLWMTMSSGVINITRINGSTPVNDWYAEVSAYNWTSPGFTSSTGHFTQVVWNATRQFGIGIACNRNSTSCYVTANYWPPGNYGGQFPTNVKKGPPPCS</sequence>
<organism evidence="3 5">
    <name type="scientific">Rotaria magnacalcarata</name>
    <dbReference type="NCBI Taxonomy" id="392030"/>
    <lineage>
        <taxon>Eukaryota</taxon>
        <taxon>Metazoa</taxon>
        <taxon>Spiralia</taxon>
        <taxon>Gnathifera</taxon>
        <taxon>Rotifera</taxon>
        <taxon>Eurotatoria</taxon>
        <taxon>Bdelloidea</taxon>
        <taxon>Philodinida</taxon>
        <taxon>Philodinidae</taxon>
        <taxon>Rotaria</taxon>
    </lineage>
</organism>
<evidence type="ECO:0000256" key="1">
    <source>
        <dbReference type="SAM" id="MobiDB-lite"/>
    </source>
</evidence>
<proteinExistence type="predicted"/>
<feature type="domain" description="SCP" evidence="2">
    <location>
        <begin position="186"/>
        <end position="323"/>
    </location>
</feature>
<gene>
    <name evidence="4" type="ORF">GIL414_LOCUS20512</name>
    <name evidence="3" type="ORF">KQP761_LOCUS35062</name>
</gene>
<accession>A0A816GG54</accession>
<dbReference type="Proteomes" id="UP000681720">
    <property type="component" value="Unassembled WGS sequence"/>
</dbReference>
<dbReference type="SMART" id="SM00198">
    <property type="entry name" value="SCP"/>
    <property type="match status" value="1"/>
</dbReference>
<evidence type="ECO:0000313" key="3">
    <source>
        <dbReference type="EMBL" id="CAF1674638.1"/>
    </source>
</evidence>
<dbReference type="EMBL" id="CAJOBJ010014136">
    <property type="protein sequence ID" value="CAF4174601.1"/>
    <property type="molecule type" value="Genomic_DNA"/>
</dbReference>
<name>A0A816GG54_9BILA</name>
<dbReference type="SUPFAM" id="SSF55797">
    <property type="entry name" value="PR-1-like"/>
    <property type="match status" value="1"/>
</dbReference>
<dbReference type="GO" id="GO:0005576">
    <property type="term" value="C:extracellular region"/>
    <property type="evidence" value="ECO:0007669"/>
    <property type="project" value="InterPro"/>
</dbReference>